<comment type="caution">
    <text evidence="1">The sequence shown here is derived from an EMBL/GenBank/DDBJ whole genome shotgun (WGS) entry which is preliminary data.</text>
</comment>
<reference evidence="1" key="2">
    <citation type="submission" date="2021-08" db="EMBL/GenBank/DDBJ databases">
        <authorList>
            <person name="Gostincar C."/>
            <person name="Sun X."/>
            <person name="Song Z."/>
            <person name="Gunde-Cimerman N."/>
        </authorList>
    </citation>
    <scope>NUCLEOTIDE SEQUENCE</scope>
    <source>
        <strain evidence="1">EXF-9911</strain>
    </source>
</reference>
<reference evidence="1" key="1">
    <citation type="journal article" date="2021" name="J Fungi (Basel)">
        <title>Virulence traits and population genomics of the black yeast Aureobasidium melanogenum.</title>
        <authorList>
            <person name="Cernosa A."/>
            <person name="Sun X."/>
            <person name="Gostincar C."/>
            <person name="Fang C."/>
            <person name="Gunde-Cimerman N."/>
            <person name="Song Z."/>
        </authorList>
    </citation>
    <scope>NUCLEOTIDE SEQUENCE</scope>
    <source>
        <strain evidence="1">EXF-9911</strain>
    </source>
</reference>
<dbReference type="OrthoDB" id="3854103at2759"/>
<dbReference type="EMBL" id="JAHFXF010000033">
    <property type="protein sequence ID" value="KAG9699459.1"/>
    <property type="molecule type" value="Genomic_DNA"/>
</dbReference>
<proteinExistence type="predicted"/>
<gene>
    <name evidence="1" type="ORF">KCU76_g1487</name>
</gene>
<name>A0A9P8EX04_AURME</name>
<evidence type="ECO:0000313" key="1">
    <source>
        <dbReference type="EMBL" id="KAG9699459.1"/>
    </source>
</evidence>
<dbReference type="Proteomes" id="UP000779574">
    <property type="component" value="Unassembled WGS sequence"/>
</dbReference>
<sequence>MMMDMVVDGGIVEEQGYAVDQLGRRVCSDSKHSVMESSPRREGRETMVVRVCLAFTPPPRPHHPIDAGDMAQSIQMSVSEPAVENAMPHSPVLAAKRSHDQVEPIADAAPSLKKVKTNDDTLAANGLEDTQMSDVQEVESRKQVQETEFNAALAVLDDGVKESDAASGRSEWCMALGEL</sequence>
<dbReference type="AlphaFoldDB" id="A0A9P8EX04"/>
<accession>A0A9P8EX04</accession>
<protein>
    <submittedName>
        <fullName evidence="1">Uncharacterized protein</fullName>
    </submittedName>
</protein>
<feature type="non-terminal residue" evidence="1">
    <location>
        <position position="179"/>
    </location>
</feature>
<evidence type="ECO:0000313" key="2">
    <source>
        <dbReference type="Proteomes" id="UP000779574"/>
    </source>
</evidence>
<organism evidence="1 2">
    <name type="scientific">Aureobasidium melanogenum</name>
    <name type="common">Aureobasidium pullulans var. melanogenum</name>
    <dbReference type="NCBI Taxonomy" id="46634"/>
    <lineage>
        <taxon>Eukaryota</taxon>
        <taxon>Fungi</taxon>
        <taxon>Dikarya</taxon>
        <taxon>Ascomycota</taxon>
        <taxon>Pezizomycotina</taxon>
        <taxon>Dothideomycetes</taxon>
        <taxon>Dothideomycetidae</taxon>
        <taxon>Dothideales</taxon>
        <taxon>Saccotheciaceae</taxon>
        <taxon>Aureobasidium</taxon>
    </lineage>
</organism>